<dbReference type="EMBL" id="JBHRXV010000009">
    <property type="protein sequence ID" value="MFC3712899.1"/>
    <property type="molecule type" value="Genomic_DNA"/>
</dbReference>
<dbReference type="Proteomes" id="UP001595615">
    <property type="component" value="Unassembled WGS sequence"/>
</dbReference>
<evidence type="ECO:0000256" key="9">
    <source>
        <dbReference type="ARBA" id="ARBA00023239"/>
    </source>
</evidence>
<comment type="similarity">
    <text evidence="2">Belongs to the metallo-dependent hydrolases superfamily. ACMSD family.</text>
</comment>
<evidence type="ECO:0000256" key="3">
    <source>
        <dbReference type="ARBA" id="ARBA00011245"/>
    </source>
</evidence>
<evidence type="ECO:0000256" key="2">
    <source>
        <dbReference type="ARBA" id="ARBA00005871"/>
    </source>
</evidence>
<keyword evidence="6" id="KW-0479">Metal-binding</keyword>
<dbReference type="Pfam" id="PF04909">
    <property type="entry name" value="Amidohydro_2"/>
    <property type="match status" value="1"/>
</dbReference>
<dbReference type="InterPro" id="IPR032465">
    <property type="entry name" value="ACMSD"/>
</dbReference>
<comment type="caution">
    <text evidence="12">The sequence shown here is derived from an EMBL/GenBank/DDBJ whole genome shotgun (WGS) entry which is preliminary data.</text>
</comment>
<protein>
    <recommendedName>
        <fullName evidence="5">2-amino-3-carboxymuconate-6-semialdehyde decarboxylase</fullName>
        <ecNumber evidence="4">4.1.1.45</ecNumber>
    </recommendedName>
    <alternativeName>
        <fullName evidence="10">Picolinate carboxylase</fullName>
    </alternativeName>
</protein>
<keyword evidence="8" id="KW-0862">Zinc</keyword>
<evidence type="ECO:0000256" key="10">
    <source>
        <dbReference type="ARBA" id="ARBA00031120"/>
    </source>
</evidence>
<sequence length="330" mass="34857">MIDIHTHVVPEHFPQPPHAGCGGWPCMRHGGSGAMLAIGGKDVRQLDARSWDVDTRLAAMDVEGADIHVLSPMPDLLGYALGADDGLSLARAVNTAIAAMVRRAPARFVGLGTVPLQDVDLAIAELPRLKHDLGLAGIEAGAFIGGDPLGSPRFLPLFEALQALDLALFVHPVRTGVAAPSCGLPPELAVNLIDYPVDQGRCVTAFLGYAIRAQVPGLRVAFAHGGGSFATILPRLQVAWERNARTAALFGASPIELARGLFFDTLVYEPPLLRMLVDLLGVGSLCIGSDEPFEIRQPRPGDRLDALGLSPADLTAILAGNARRFLGMTT</sequence>
<dbReference type="EC" id="4.1.1.45" evidence="4"/>
<comment type="subunit">
    <text evidence="3">Monomer.</text>
</comment>
<dbReference type="InterPro" id="IPR006680">
    <property type="entry name" value="Amidohydro-rel"/>
</dbReference>
<dbReference type="PANTHER" id="PTHR21240:SF27">
    <property type="entry name" value="2-AMINO-3-CARBOXYMUCONATE-6-SEMIALDEHYDE DECARBOXYLASE"/>
    <property type="match status" value="1"/>
</dbReference>
<evidence type="ECO:0000313" key="12">
    <source>
        <dbReference type="EMBL" id="MFC3712899.1"/>
    </source>
</evidence>
<feature type="domain" description="Amidohydrolase-related" evidence="11">
    <location>
        <begin position="2"/>
        <end position="327"/>
    </location>
</feature>
<gene>
    <name evidence="12" type="ORF">ACFOMD_09975</name>
</gene>
<dbReference type="RefSeq" id="WP_380860688.1">
    <property type="nucleotide sequence ID" value="NZ_JBHRXV010000009.1"/>
</dbReference>
<proteinExistence type="inferred from homology"/>
<comment type="pathway">
    <text evidence="1">Secondary metabolite metabolism; quinolate metabolism.</text>
</comment>
<keyword evidence="9" id="KW-0456">Lyase</keyword>
<dbReference type="PANTHER" id="PTHR21240">
    <property type="entry name" value="2-AMINO-3-CARBOXYLMUCONATE-6-SEMIALDEHYDE DECARBOXYLASE"/>
    <property type="match status" value="1"/>
</dbReference>
<evidence type="ECO:0000256" key="4">
    <source>
        <dbReference type="ARBA" id="ARBA00012365"/>
    </source>
</evidence>
<evidence type="ECO:0000256" key="5">
    <source>
        <dbReference type="ARBA" id="ARBA00021214"/>
    </source>
</evidence>
<evidence type="ECO:0000256" key="7">
    <source>
        <dbReference type="ARBA" id="ARBA00022793"/>
    </source>
</evidence>
<dbReference type="SUPFAM" id="SSF51556">
    <property type="entry name" value="Metallo-dependent hydrolases"/>
    <property type="match status" value="1"/>
</dbReference>
<accession>A0ABV7XCD0</accession>
<keyword evidence="13" id="KW-1185">Reference proteome</keyword>
<evidence type="ECO:0000259" key="11">
    <source>
        <dbReference type="Pfam" id="PF04909"/>
    </source>
</evidence>
<dbReference type="Gene3D" id="3.20.20.140">
    <property type="entry name" value="Metal-dependent hydrolases"/>
    <property type="match status" value="1"/>
</dbReference>
<keyword evidence="7" id="KW-0210">Decarboxylase</keyword>
<evidence type="ECO:0000256" key="1">
    <source>
        <dbReference type="ARBA" id="ARBA00005079"/>
    </source>
</evidence>
<evidence type="ECO:0000256" key="8">
    <source>
        <dbReference type="ARBA" id="ARBA00022833"/>
    </source>
</evidence>
<evidence type="ECO:0000313" key="13">
    <source>
        <dbReference type="Proteomes" id="UP001595615"/>
    </source>
</evidence>
<name>A0ABV7XCD0_9SPHN</name>
<reference evidence="13" key="1">
    <citation type="journal article" date="2019" name="Int. J. Syst. Evol. Microbiol.">
        <title>The Global Catalogue of Microorganisms (GCM) 10K type strain sequencing project: providing services to taxonomists for standard genome sequencing and annotation.</title>
        <authorList>
            <consortium name="The Broad Institute Genomics Platform"/>
            <consortium name="The Broad Institute Genome Sequencing Center for Infectious Disease"/>
            <person name="Wu L."/>
            <person name="Ma J."/>
        </authorList>
    </citation>
    <scope>NUCLEOTIDE SEQUENCE [LARGE SCALE GENOMIC DNA]</scope>
    <source>
        <strain evidence="13">KCTC 42644</strain>
    </source>
</reference>
<organism evidence="12 13">
    <name type="scientific">Sphingoaurantiacus capsulatus</name>
    <dbReference type="NCBI Taxonomy" id="1771310"/>
    <lineage>
        <taxon>Bacteria</taxon>
        <taxon>Pseudomonadati</taxon>
        <taxon>Pseudomonadota</taxon>
        <taxon>Alphaproteobacteria</taxon>
        <taxon>Sphingomonadales</taxon>
        <taxon>Sphingosinicellaceae</taxon>
        <taxon>Sphingoaurantiacus</taxon>
    </lineage>
</organism>
<evidence type="ECO:0000256" key="6">
    <source>
        <dbReference type="ARBA" id="ARBA00022723"/>
    </source>
</evidence>
<dbReference type="InterPro" id="IPR032466">
    <property type="entry name" value="Metal_Hydrolase"/>
</dbReference>